<dbReference type="EMBL" id="JAPEUY010000005">
    <property type="protein sequence ID" value="KAJ4373361.1"/>
    <property type="molecule type" value="Genomic_DNA"/>
</dbReference>
<gene>
    <name evidence="2" type="ORF">N0V83_003656</name>
</gene>
<dbReference type="PANTHER" id="PTHR43094:SF1">
    <property type="entry name" value="AMINOTRANSFERASE CLASS-III"/>
    <property type="match status" value="1"/>
</dbReference>
<reference evidence="2" key="1">
    <citation type="submission" date="2022-10" db="EMBL/GenBank/DDBJ databases">
        <title>Tapping the CABI collections for fungal endophytes: first genome assemblies for Collariella, Neodidymelliopsis, Ascochyta clinopodiicola, Didymella pomorum, Didymosphaeria variabile, Neocosmospora piperis and Neocucurbitaria cava.</title>
        <authorList>
            <person name="Hill R."/>
        </authorList>
    </citation>
    <scope>NUCLEOTIDE SEQUENCE</scope>
    <source>
        <strain evidence="2">IMI 356814</strain>
    </source>
</reference>
<dbReference type="InterPro" id="IPR015422">
    <property type="entry name" value="PyrdxlP-dep_Trfase_small"/>
</dbReference>
<evidence type="ECO:0000256" key="1">
    <source>
        <dbReference type="ARBA" id="ARBA00008954"/>
    </source>
</evidence>
<dbReference type="OrthoDB" id="5419315at2759"/>
<keyword evidence="3" id="KW-1185">Reference proteome</keyword>
<dbReference type="Proteomes" id="UP001140560">
    <property type="component" value="Unassembled WGS sequence"/>
</dbReference>
<sequence>MGLNSGIHVYPGGGTADGKNGDHIILAPGFDITFNELDFIVDRVSKLIEDYFNDFDIKNH</sequence>
<dbReference type="SUPFAM" id="SSF53383">
    <property type="entry name" value="PLP-dependent transferases"/>
    <property type="match status" value="1"/>
</dbReference>
<evidence type="ECO:0000313" key="3">
    <source>
        <dbReference type="Proteomes" id="UP001140560"/>
    </source>
</evidence>
<dbReference type="GO" id="GO:0005829">
    <property type="term" value="C:cytosol"/>
    <property type="evidence" value="ECO:0007669"/>
    <property type="project" value="TreeGrafter"/>
</dbReference>
<dbReference type="InterPro" id="IPR015424">
    <property type="entry name" value="PyrdxlP-dep_Trfase"/>
</dbReference>
<proteinExistence type="inferred from homology"/>
<organism evidence="2 3">
    <name type="scientific">Neocucurbitaria cava</name>
    <dbReference type="NCBI Taxonomy" id="798079"/>
    <lineage>
        <taxon>Eukaryota</taxon>
        <taxon>Fungi</taxon>
        <taxon>Dikarya</taxon>
        <taxon>Ascomycota</taxon>
        <taxon>Pezizomycotina</taxon>
        <taxon>Dothideomycetes</taxon>
        <taxon>Pleosporomycetidae</taxon>
        <taxon>Pleosporales</taxon>
        <taxon>Pleosporineae</taxon>
        <taxon>Cucurbitariaceae</taxon>
        <taxon>Neocucurbitaria</taxon>
    </lineage>
</organism>
<accession>A0A9W8YCM9</accession>
<name>A0A9W8YCM9_9PLEO</name>
<dbReference type="Gene3D" id="3.90.1150.10">
    <property type="entry name" value="Aspartate Aminotransferase, domain 1"/>
    <property type="match status" value="1"/>
</dbReference>
<comment type="caution">
    <text evidence="2">The sequence shown here is derived from an EMBL/GenBank/DDBJ whole genome shotgun (WGS) entry which is preliminary data.</text>
</comment>
<comment type="similarity">
    <text evidence="1">Belongs to the class-III pyridoxal-phosphate-dependent aminotransferase family.</text>
</comment>
<evidence type="ECO:0000313" key="2">
    <source>
        <dbReference type="EMBL" id="KAJ4373361.1"/>
    </source>
</evidence>
<dbReference type="PANTHER" id="PTHR43094">
    <property type="entry name" value="AMINOTRANSFERASE"/>
    <property type="match status" value="1"/>
</dbReference>
<protein>
    <submittedName>
        <fullName evidence="2">Uncharacterized protein</fullName>
    </submittedName>
</protein>
<dbReference type="AlphaFoldDB" id="A0A9W8YCM9"/>